<comment type="caution">
    <text evidence="1">The sequence shown here is derived from an EMBL/GenBank/DDBJ whole genome shotgun (WGS) entry which is preliminary data.</text>
</comment>
<reference evidence="1" key="1">
    <citation type="journal article" date="2014" name="Int. J. Syst. Evol. Microbiol.">
        <title>Complete genome sequence of Corynebacterium casei LMG S-19264T (=DSM 44701T), isolated from a smear-ripened cheese.</title>
        <authorList>
            <consortium name="US DOE Joint Genome Institute (JGI-PGF)"/>
            <person name="Walter F."/>
            <person name="Albersmeier A."/>
            <person name="Kalinowski J."/>
            <person name="Ruckert C."/>
        </authorList>
    </citation>
    <scope>NUCLEOTIDE SEQUENCE</scope>
    <source>
        <strain evidence="1">CGMCC 4.7430</strain>
    </source>
</reference>
<dbReference type="EMBL" id="BMNK01000004">
    <property type="protein sequence ID" value="GGP05920.1"/>
    <property type="molecule type" value="Genomic_DNA"/>
</dbReference>
<keyword evidence="2" id="KW-1185">Reference proteome</keyword>
<dbReference type="SUPFAM" id="SSF51445">
    <property type="entry name" value="(Trans)glycosidases"/>
    <property type="match status" value="1"/>
</dbReference>
<dbReference type="RefSeq" id="WP_189138956.1">
    <property type="nucleotide sequence ID" value="NZ_BMNK01000004.1"/>
</dbReference>
<proteinExistence type="predicted"/>
<reference evidence="1" key="2">
    <citation type="submission" date="2020-09" db="EMBL/GenBank/DDBJ databases">
        <authorList>
            <person name="Sun Q."/>
            <person name="Zhou Y."/>
        </authorList>
    </citation>
    <scope>NUCLEOTIDE SEQUENCE</scope>
    <source>
        <strain evidence="1">CGMCC 4.7430</strain>
    </source>
</reference>
<dbReference type="InterPro" id="IPR017853">
    <property type="entry name" value="GH"/>
</dbReference>
<evidence type="ECO:0000313" key="2">
    <source>
        <dbReference type="Proteomes" id="UP000660745"/>
    </source>
</evidence>
<evidence type="ECO:0008006" key="3">
    <source>
        <dbReference type="Google" id="ProtNLM"/>
    </source>
</evidence>
<name>A0A918A3K3_9ACTN</name>
<dbReference type="Gene3D" id="3.20.20.80">
    <property type="entry name" value="Glycosidases"/>
    <property type="match status" value="1"/>
</dbReference>
<accession>A0A918A3K3</accession>
<sequence>MRAKGISYDTGFVHKGVIGRGDLNPEVVRRELRIIRDDLHCTAVRVMGGDPERMELAAAHAADLGLEVWFSPYPLELSPEETLSLFADCAARAERLRLRGAEVVFVTGAELSLMNKGFLPGDSIDERVAFLLRPEHLREQLGEVSTRVNDFLGRAVTLVREHFGGKVTYASVPLERVDWAPFDIVSVDLYRSAEIADRFAEGIRGLVAQGKPVAITEFGAAGYQGAGERGAHGLEIVEYDKDTREPVRLNGAYLRDEAGQAAYLRELLAAFEAGGVDSAFVFTFALYDHVHRPDGDPREDLDLASYGIVKVYEDRLGVTYPGLPWEPKAAFTALADHYRPEAGSPTDLQPAVRHLG</sequence>
<protein>
    <recommendedName>
        <fullName evidence="3">Abortive infection protein</fullName>
    </recommendedName>
</protein>
<gene>
    <name evidence="1" type="ORF">GCM10012278_27240</name>
</gene>
<evidence type="ECO:0000313" key="1">
    <source>
        <dbReference type="EMBL" id="GGP05920.1"/>
    </source>
</evidence>
<dbReference type="Proteomes" id="UP000660745">
    <property type="component" value="Unassembled WGS sequence"/>
</dbReference>
<dbReference type="AlphaFoldDB" id="A0A918A3K3"/>
<organism evidence="1 2">
    <name type="scientific">Nonomuraea glycinis</name>
    <dbReference type="NCBI Taxonomy" id="2047744"/>
    <lineage>
        <taxon>Bacteria</taxon>
        <taxon>Bacillati</taxon>
        <taxon>Actinomycetota</taxon>
        <taxon>Actinomycetes</taxon>
        <taxon>Streptosporangiales</taxon>
        <taxon>Streptosporangiaceae</taxon>
        <taxon>Nonomuraea</taxon>
    </lineage>
</organism>